<protein>
    <submittedName>
        <fullName evidence="1">Uncharacterized protein</fullName>
    </submittedName>
</protein>
<reference evidence="1" key="1">
    <citation type="submission" date="2020-05" db="EMBL/GenBank/DDBJ databases">
        <authorList>
            <person name="Chiriac C."/>
            <person name="Salcher M."/>
            <person name="Ghai R."/>
            <person name="Kavagutti S V."/>
        </authorList>
    </citation>
    <scope>NUCLEOTIDE SEQUENCE</scope>
</reference>
<gene>
    <name evidence="1" type="ORF">UFOVP190_156</name>
</gene>
<name>A0A6J7WHC6_9CAUD</name>
<dbReference type="EMBL" id="LR798243">
    <property type="protein sequence ID" value="CAB5214542.1"/>
    <property type="molecule type" value="Genomic_DNA"/>
</dbReference>
<evidence type="ECO:0000313" key="1">
    <source>
        <dbReference type="EMBL" id="CAB5214542.1"/>
    </source>
</evidence>
<sequence>MKSKMTVPKRNPFVCLALKKTGAGSHRKSNKALRKLEKQTHYALEALR</sequence>
<accession>A0A6J7WHC6</accession>
<proteinExistence type="predicted"/>
<organism evidence="1">
    <name type="scientific">uncultured Caudovirales phage</name>
    <dbReference type="NCBI Taxonomy" id="2100421"/>
    <lineage>
        <taxon>Viruses</taxon>
        <taxon>Duplodnaviria</taxon>
        <taxon>Heunggongvirae</taxon>
        <taxon>Uroviricota</taxon>
        <taxon>Caudoviricetes</taxon>
        <taxon>Peduoviridae</taxon>
        <taxon>Maltschvirus</taxon>
        <taxon>Maltschvirus maltsch</taxon>
    </lineage>
</organism>